<dbReference type="Pfam" id="PF08680">
    <property type="entry name" value="DUF1779"/>
    <property type="match status" value="1"/>
</dbReference>
<dbReference type="Gene3D" id="3.30.360.40">
    <property type="entry name" value="YwmB-like"/>
    <property type="match status" value="1"/>
</dbReference>
<name>A0A1M7K949_9BACI</name>
<dbReference type="Gene3D" id="3.30.2030.10">
    <property type="entry name" value="YwmB-like"/>
    <property type="match status" value="1"/>
</dbReference>
<dbReference type="OrthoDB" id="2962597at2"/>
<protein>
    <submittedName>
        <fullName evidence="1">TATA-box binding</fullName>
    </submittedName>
</protein>
<dbReference type="STRING" id="1027249.SAMN05216179_0621"/>
<keyword evidence="2" id="KW-1185">Reference proteome</keyword>
<dbReference type="InterPro" id="IPR036209">
    <property type="entry name" value="YwmB-like_sf"/>
</dbReference>
<sequence length="237" mass="27359">MKYLFLCFFTISSIVAIQLPHQFSTNHSEYTGSELDDMIEIIDEQQLNLSNWQTTIKETQKINDISSFKKKLKGYQLNMVENDSNIKYQSNTQERGGINETVLIVRTSSEKNTYKIIYTISSTDTTTEVLDIYKNRVDSITKVLFTENAQIFSCVEAWKSGIIDIVCFIEFVKKSLDMTIIDEIKDSHFYSWTGFTPEWDESLIQDTEEFNIQIAVREGIGDRTTVTIGTPILINEY</sequence>
<evidence type="ECO:0000313" key="1">
    <source>
        <dbReference type="EMBL" id="SHM61822.1"/>
    </source>
</evidence>
<dbReference type="InterPro" id="IPR014794">
    <property type="entry name" value="DUF1779"/>
</dbReference>
<organism evidence="1 2">
    <name type="scientific">Gracilibacillus kekensis</name>
    <dbReference type="NCBI Taxonomy" id="1027249"/>
    <lineage>
        <taxon>Bacteria</taxon>
        <taxon>Bacillati</taxon>
        <taxon>Bacillota</taxon>
        <taxon>Bacilli</taxon>
        <taxon>Bacillales</taxon>
        <taxon>Bacillaceae</taxon>
        <taxon>Gracilibacillus</taxon>
    </lineage>
</organism>
<gene>
    <name evidence="1" type="ORF">SAMN05216179_0621</name>
</gene>
<dbReference type="RefSeq" id="WP_073199536.1">
    <property type="nucleotide sequence ID" value="NZ_FRCZ01000001.1"/>
</dbReference>
<proteinExistence type="predicted"/>
<dbReference type="EMBL" id="FRCZ01000001">
    <property type="protein sequence ID" value="SHM61822.1"/>
    <property type="molecule type" value="Genomic_DNA"/>
</dbReference>
<dbReference type="Proteomes" id="UP000184184">
    <property type="component" value="Unassembled WGS sequence"/>
</dbReference>
<dbReference type="SUPFAM" id="SSF143842">
    <property type="entry name" value="YwmB-like"/>
    <property type="match status" value="1"/>
</dbReference>
<evidence type="ECO:0000313" key="2">
    <source>
        <dbReference type="Proteomes" id="UP000184184"/>
    </source>
</evidence>
<dbReference type="AlphaFoldDB" id="A0A1M7K949"/>
<reference evidence="1 2" key="1">
    <citation type="submission" date="2016-11" db="EMBL/GenBank/DDBJ databases">
        <authorList>
            <person name="Jaros S."/>
            <person name="Januszkiewicz K."/>
            <person name="Wedrychowicz H."/>
        </authorList>
    </citation>
    <scope>NUCLEOTIDE SEQUENCE [LARGE SCALE GENOMIC DNA]</scope>
    <source>
        <strain evidence="1 2">CGMCC 1.10681</strain>
    </source>
</reference>
<accession>A0A1M7K949</accession>